<protein>
    <recommendedName>
        <fullName evidence="2">Protein ZIP4 homolog</fullName>
    </recommendedName>
</protein>
<reference evidence="3" key="1">
    <citation type="submission" date="2025-08" db="UniProtKB">
        <authorList>
            <consortium name="Ensembl"/>
        </authorList>
    </citation>
    <scope>IDENTIFICATION</scope>
</reference>
<dbReference type="InterPro" id="IPR011990">
    <property type="entry name" value="TPR-like_helical_dom_sf"/>
</dbReference>
<name>A0A8C6RGP3_NANGA</name>
<evidence type="ECO:0000313" key="3">
    <source>
        <dbReference type="Ensembl" id="ENSNGAP00000017875.1"/>
    </source>
</evidence>
<dbReference type="GO" id="GO:0000801">
    <property type="term" value="C:central element"/>
    <property type="evidence" value="ECO:0007669"/>
    <property type="project" value="TreeGrafter"/>
</dbReference>
<evidence type="ECO:0000256" key="1">
    <source>
        <dbReference type="ARBA" id="ARBA00023254"/>
    </source>
</evidence>
<keyword evidence="4" id="KW-1185">Reference proteome</keyword>
<organism evidence="3 4">
    <name type="scientific">Nannospalax galili</name>
    <name type="common">Northern Israeli blind subterranean mole rat</name>
    <name type="synonym">Spalax galili</name>
    <dbReference type="NCBI Taxonomy" id="1026970"/>
    <lineage>
        <taxon>Eukaryota</taxon>
        <taxon>Metazoa</taxon>
        <taxon>Chordata</taxon>
        <taxon>Craniata</taxon>
        <taxon>Vertebrata</taxon>
        <taxon>Euteleostomi</taxon>
        <taxon>Mammalia</taxon>
        <taxon>Eutheria</taxon>
        <taxon>Euarchontoglires</taxon>
        <taxon>Glires</taxon>
        <taxon>Rodentia</taxon>
        <taxon>Myomorpha</taxon>
        <taxon>Muroidea</taxon>
        <taxon>Spalacidae</taxon>
        <taxon>Spalacinae</taxon>
        <taxon>Nannospalax</taxon>
    </lineage>
</organism>
<dbReference type="GO" id="GO:0007131">
    <property type="term" value="P:reciprocal meiotic recombination"/>
    <property type="evidence" value="ECO:0007669"/>
    <property type="project" value="TreeGrafter"/>
</dbReference>
<dbReference type="PANTHER" id="PTHR47083">
    <property type="entry name" value="TESTIS-EXPRESSED PROTEIN 11"/>
    <property type="match status" value="1"/>
</dbReference>
<dbReference type="PANTHER" id="PTHR47083:SF1">
    <property type="entry name" value="TESTIS-EXPRESSED PROTEIN 11"/>
    <property type="match status" value="1"/>
</dbReference>
<keyword evidence="1" id="KW-0469">Meiosis</keyword>
<sequence length="414" mass="47925">RDDIVDFIEEMATNPRNSAVTEKLDMAINRRQTPQFPQGVYQLVCMQDTSGSPIEVIRKQILMNLKTGKELLDIGDVLIADEFFQAVMISLEKLYSKLVQSCYSEANLITHKITVEKGVLNVLSYQAESAMAQGNFQKASECILRCKEMLMRLPEMTEYLQTFCYRLGVETYKQKKCKESSFWLSQSFEIGKMDRNAVGSEMLAKVLRLLATVYLDYNEKEYYNKALITVILANKEHLDPAGLFLKMKILTKGKASNEELLGAVMEILHLDISLEFCLTIAKLMMDHERDSVGFYFLKIITEHFQSSEDIWKVELFHIDMLLQKGQELLAKERIQEIIRGYQTGNQLRSDLLYWVHCILWKKAAKSLKAQNYADALYWYEYSLTLSGWNLVDMDFIKLKRNIASCYLSLKQLDK</sequence>
<dbReference type="OMA" id="MRLPEMT"/>
<dbReference type="Gene3D" id="1.25.40.10">
    <property type="entry name" value="Tetratricopeptide repeat domain"/>
    <property type="match status" value="1"/>
</dbReference>
<accession>A0A8C6RGP3</accession>
<evidence type="ECO:0000256" key="2">
    <source>
        <dbReference type="ARBA" id="ARBA00031845"/>
    </source>
</evidence>
<dbReference type="AlphaFoldDB" id="A0A8C6RGP3"/>
<dbReference type="InterPro" id="IPR013940">
    <property type="entry name" value="Spo22/ZIP4/TEX11"/>
</dbReference>
<dbReference type="GeneTree" id="ENSGT00940000165859"/>
<reference evidence="3" key="2">
    <citation type="submission" date="2025-09" db="UniProtKB">
        <authorList>
            <consortium name="Ensembl"/>
        </authorList>
    </citation>
    <scope>IDENTIFICATION</scope>
</reference>
<dbReference type="GO" id="GO:0007060">
    <property type="term" value="P:male meiosis chromosome segregation"/>
    <property type="evidence" value="ECO:0007669"/>
    <property type="project" value="TreeGrafter"/>
</dbReference>
<evidence type="ECO:0000313" key="4">
    <source>
        <dbReference type="Proteomes" id="UP000694381"/>
    </source>
</evidence>
<dbReference type="Proteomes" id="UP000694381">
    <property type="component" value="Unassembled WGS sequence"/>
</dbReference>
<dbReference type="InterPro" id="IPR042861">
    <property type="entry name" value="TEX11"/>
</dbReference>
<dbReference type="Pfam" id="PF08631">
    <property type="entry name" value="SPO22"/>
    <property type="match status" value="1"/>
</dbReference>
<proteinExistence type="predicted"/>
<dbReference type="Ensembl" id="ENSNGAT00000023510.1">
    <property type="protein sequence ID" value="ENSNGAP00000017875.1"/>
    <property type="gene ID" value="ENSNGAG00000018164.1"/>
</dbReference>
<dbReference type="GO" id="GO:0007130">
    <property type="term" value="P:synaptonemal complex assembly"/>
    <property type="evidence" value="ECO:0007669"/>
    <property type="project" value="TreeGrafter"/>
</dbReference>